<feature type="transmembrane region" description="Helical" evidence="11">
    <location>
        <begin position="261"/>
        <end position="282"/>
    </location>
</feature>
<feature type="compositionally biased region" description="Polar residues" evidence="10">
    <location>
        <begin position="966"/>
        <end position="978"/>
    </location>
</feature>
<dbReference type="Pfam" id="PF00361">
    <property type="entry name" value="Proton_antipo_M"/>
    <property type="match status" value="1"/>
</dbReference>
<evidence type="ECO:0000313" key="17">
    <source>
        <dbReference type="EMBL" id="MBF6357385.1"/>
    </source>
</evidence>
<evidence type="ECO:0000256" key="1">
    <source>
        <dbReference type="ARBA" id="ARBA00004651"/>
    </source>
</evidence>
<dbReference type="Pfam" id="PF20501">
    <property type="entry name" value="MbhE"/>
    <property type="match status" value="1"/>
</dbReference>
<dbReference type="InterPro" id="IPR046806">
    <property type="entry name" value="MrpA_C/MbhE"/>
</dbReference>
<dbReference type="InterPro" id="IPR007182">
    <property type="entry name" value="MnhB"/>
</dbReference>
<dbReference type="InterPro" id="IPR001516">
    <property type="entry name" value="Proton_antipo_N"/>
</dbReference>
<gene>
    <name evidence="17" type="ORF">IU449_23030</name>
</gene>
<evidence type="ECO:0000256" key="11">
    <source>
        <dbReference type="SAM" id="Phobius"/>
    </source>
</evidence>
<dbReference type="Pfam" id="PF04039">
    <property type="entry name" value="MnhB"/>
    <property type="match status" value="1"/>
</dbReference>
<feature type="transmembrane region" description="Helical" evidence="11">
    <location>
        <begin position="637"/>
        <end position="656"/>
    </location>
</feature>
<feature type="compositionally biased region" description="Low complexity" evidence="10">
    <location>
        <begin position="945"/>
        <end position="959"/>
    </location>
</feature>
<keyword evidence="18" id="KW-1185">Reference proteome</keyword>
<feature type="domain" description="NADH-Ubiquinone oxidoreductase (complex I) chain 5 N-terminal" evidence="13">
    <location>
        <begin position="58"/>
        <end position="97"/>
    </location>
</feature>
<evidence type="ECO:0000256" key="4">
    <source>
        <dbReference type="ARBA" id="ARBA00022475"/>
    </source>
</evidence>
<feature type="transmembrane region" description="Helical" evidence="11">
    <location>
        <begin position="289"/>
        <end position="308"/>
    </location>
</feature>
<accession>A0ABS0DFZ5</accession>
<feature type="transmembrane region" description="Helical" evidence="11">
    <location>
        <begin position="793"/>
        <end position="812"/>
    </location>
</feature>
<evidence type="ECO:0000259" key="14">
    <source>
        <dbReference type="Pfam" id="PF04039"/>
    </source>
</evidence>
<feature type="transmembrane region" description="Helical" evidence="11">
    <location>
        <begin position="124"/>
        <end position="141"/>
    </location>
</feature>
<evidence type="ECO:0000256" key="5">
    <source>
        <dbReference type="ARBA" id="ARBA00022692"/>
    </source>
</evidence>
<evidence type="ECO:0000256" key="3">
    <source>
        <dbReference type="ARBA" id="ARBA00022449"/>
    </source>
</evidence>
<keyword evidence="5 9" id="KW-0812">Transmembrane</keyword>
<dbReference type="InterPro" id="IPR025383">
    <property type="entry name" value="MrpA_C/MbhD"/>
</dbReference>
<dbReference type="RefSeq" id="WP_195004230.1">
    <property type="nucleotide sequence ID" value="NZ_JADLQN010000005.1"/>
</dbReference>
<organism evidence="17 18">
    <name type="scientific">Nocardia higoensis</name>
    <dbReference type="NCBI Taxonomy" id="228599"/>
    <lineage>
        <taxon>Bacteria</taxon>
        <taxon>Bacillati</taxon>
        <taxon>Actinomycetota</taxon>
        <taxon>Actinomycetes</taxon>
        <taxon>Mycobacteriales</taxon>
        <taxon>Nocardiaceae</taxon>
        <taxon>Nocardia</taxon>
    </lineage>
</organism>
<evidence type="ECO:0000259" key="15">
    <source>
        <dbReference type="Pfam" id="PF13244"/>
    </source>
</evidence>
<evidence type="ECO:0000259" key="12">
    <source>
        <dbReference type="Pfam" id="PF00361"/>
    </source>
</evidence>
<dbReference type="Pfam" id="PF13244">
    <property type="entry name" value="MbhD"/>
    <property type="match status" value="1"/>
</dbReference>
<feature type="transmembrane region" description="Helical" evidence="11">
    <location>
        <begin position="359"/>
        <end position="382"/>
    </location>
</feature>
<keyword evidence="3" id="KW-0050">Antiport</keyword>
<dbReference type="PRINTS" id="PR01434">
    <property type="entry name" value="NADHDHGNASE5"/>
</dbReference>
<evidence type="ECO:0000259" key="13">
    <source>
        <dbReference type="Pfam" id="PF00662"/>
    </source>
</evidence>
<proteinExistence type="predicted"/>
<evidence type="ECO:0000259" key="16">
    <source>
        <dbReference type="Pfam" id="PF20501"/>
    </source>
</evidence>
<evidence type="ECO:0000256" key="2">
    <source>
        <dbReference type="ARBA" id="ARBA00022448"/>
    </source>
</evidence>
<evidence type="ECO:0000256" key="9">
    <source>
        <dbReference type="RuleBase" id="RU000320"/>
    </source>
</evidence>
<evidence type="ECO:0000313" key="18">
    <source>
        <dbReference type="Proteomes" id="UP000707731"/>
    </source>
</evidence>
<keyword evidence="8 11" id="KW-0472">Membrane</keyword>
<dbReference type="PANTHER" id="PTHR43373">
    <property type="entry name" value="NA(+)/H(+) ANTIPORTER SUBUNIT"/>
    <property type="match status" value="1"/>
</dbReference>
<feature type="transmembrane region" description="Helical" evidence="11">
    <location>
        <begin position="818"/>
        <end position="837"/>
    </location>
</feature>
<feature type="transmembrane region" description="Helical" evidence="11">
    <location>
        <begin position="849"/>
        <end position="874"/>
    </location>
</feature>
<keyword evidence="2" id="KW-0813">Transport</keyword>
<evidence type="ECO:0000256" key="6">
    <source>
        <dbReference type="ARBA" id="ARBA00022989"/>
    </source>
</evidence>
<feature type="transmembrane region" description="Helical" evidence="11">
    <location>
        <begin position="100"/>
        <end position="118"/>
    </location>
</feature>
<sequence>MLIILLAHACAALVAPVCVRMWGRRAFAVLALVPFLSLGWVVAEWGTTSEVQLEWAPSISMNFDLRFDSLAAVMAGLVLGIGALVLLYCTRYFEDDEPALGQFAAYLVAFAGAMFGLVTSDNMLLLFVFWEITTVLSFLLVGHNTARPSRRAALQALLVTGSGGLAMLVGIIILGQTAGTYRLSEIIAMPEPPSGTAVTVAVVLLLVGALSKSAIVPLHFWLPGAMAAPTPVSAYLHAAAMVKAGVYLIARLAPAFADYPLWHPIVLTLGAATMILAGWRALQVTDLKLVLAFGTVSQLGFIVVLVGIGTPAAALAGVAMIVAHALFKAALFMVVGIIDHGAGTRDLRQLTGLGGREPRLLWISVLAASSMAGIPPMFGFVGKEAALTAAAEAGILSDPARIALTAALVAGSALTVGYSARFVWGAFARKAEVPDVADWHRPGLSMVVPPALLAVASLAAGLAAPWMDELLSPYARTLPGELHDHLALWHGVTLALGLTVIVVAAGAALFLARGRIVDTEHHILGNADRAYDATLRGMTTLSLRMTGAVQRGSLPLSQATILVTLVLLPAILLAFGTRAGVELRLWDNPLQVVIGAIMVMMALAATVLRNRLAAVIVVGATGYGCGVIFALHGAPDLALTQFLVETITLVIFVLVLRGFPAEIEAGREVAFKARRAILAVLVGVTVAVLTGFAVAARSAEPIWKLIPEAAYEFGGGKNAVNVLLVDIRAWDTLGEITVLIVAATGVASLVFRTRRFGSAPRAADSPHYDPDAVSWLPAGRLVDRRDRSMVLQITTRLVFPTIMVLSIYFFFAGHNAPGGGFAGGLTAGLALTLRYLAGGRYELGEALPVDAGHVLGAGLTLAAGTAVSSMLLGAPPLSSAIIEVTLPVLGHIKLVTALFFDLGVYLIVVGLVLDVLRSLGARLDLELPDMLSNAAAVPASRRSVGATGTAANGTTGPATSDLGTADDSTPDVSTPGNSTTENGTAGNDTAGNGTAANGRANNGIAGTGSDTKGAHR</sequence>
<feature type="transmembrane region" description="Helical" evidence="11">
    <location>
        <begin position="402"/>
        <end position="424"/>
    </location>
</feature>
<evidence type="ECO:0000256" key="10">
    <source>
        <dbReference type="SAM" id="MobiDB-lite"/>
    </source>
</evidence>
<dbReference type="NCBIfam" id="NF009284">
    <property type="entry name" value="PRK12644.1"/>
    <property type="match status" value="1"/>
</dbReference>
<feature type="transmembrane region" description="Helical" evidence="11">
    <location>
        <begin position="487"/>
        <end position="512"/>
    </location>
</feature>
<feature type="domain" description="MrpA C-terminal/MbhD" evidence="15">
    <location>
        <begin position="596"/>
        <end position="660"/>
    </location>
</feature>
<dbReference type="InterPro" id="IPR050616">
    <property type="entry name" value="CPA3_Na-H_Antiporter_A"/>
</dbReference>
<feature type="region of interest" description="Disordered" evidence="10">
    <location>
        <begin position="942"/>
        <end position="1016"/>
    </location>
</feature>
<feature type="transmembrane region" description="Helical" evidence="11">
    <location>
        <begin position="554"/>
        <end position="576"/>
    </location>
</feature>
<feature type="transmembrane region" description="Helical" evidence="11">
    <location>
        <begin position="70"/>
        <end position="88"/>
    </location>
</feature>
<protein>
    <submittedName>
        <fullName evidence="17">Na+/H+ antiporter subunit A</fullName>
    </submittedName>
</protein>
<dbReference type="Proteomes" id="UP000707731">
    <property type="component" value="Unassembled WGS sequence"/>
</dbReference>
<feature type="domain" description="NADH:quinone oxidoreductase/Mrp antiporter transmembrane" evidence="12">
    <location>
        <begin position="120"/>
        <end position="394"/>
    </location>
</feature>
<feature type="transmembrane region" description="Helical" evidence="11">
    <location>
        <begin position="444"/>
        <end position="467"/>
    </location>
</feature>
<feature type="transmembrane region" description="Helical" evidence="11">
    <location>
        <begin position="612"/>
        <end position="631"/>
    </location>
</feature>
<feature type="transmembrane region" description="Helical" evidence="11">
    <location>
        <begin position="676"/>
        <end position="696"/>
    </location>
</feature>
<feature type="transmembrane region" description="Helical" evidence="11">
    <location>
        <begin position="588"/>
        <end position="605"/>
    </location>
</feature>
<feature type="transmembrane region" description="Helical" evidence="11">
    <location>
        <begin position="732"/>
        <end position="751"/>
    </location>
</feature>
<feature type="transmembrane region" description="Helical" evidence="11">
    <location>
        <begin position="195"/>
        <end position="222"/>
    </location>
</feature>
<evidence type="ECO:0000256" key="7">
    <source>
        <dbReference type="ARBA" id="ARBA00023065"/>
    </source>
</evidence>
<feature type="transmembrane region" description="Helical" evidence="11">
    <location>
        <begin position="314"/>
        <end position="338"/>
    </location>
</feature>
<keyword evidence="7" id="KW-0406">Ion transport</keyword>
<dbReference type="PANTHER" id="PTHR43373:SF1">
    <property type="entry name" value="NA(+)_H(+) ANTIPORTER SUBUNIT A"/>
    <property type="match status" value="1"/>
</dbReference>
<name>A0ABS0DFZ5_9NOCA</name>
<comment type="caution">
    <text evidence="17">The sequence shown here is derived from an EMBL/GenBank/DDBJ whole genome shotgun (WGS) entry which is preliminary data.</text>
</comment>
<keyword evidence="6 11" id="KW-1133">Transmembrane helix</keyword>
<keyword evidence="4" id="KW-1003">Cell membrane</keyword>
<dbReference type="EMBL" id="JADLQN010000005">
    <property type="protein sequence ID" value="MBF6357385.1"/>
    <property type="molecule type" value="Genomic_DNA"/>
</dbReference>
<reference evidence="17 18" key="1">
    <citation type="submission" date="2020-10" db="EMBL/GenBank/DDBJ databases">
        <title>Identification of Nocardia species via Next-generation sequencing and recognition of intraspecies genetic diversity.</title>
        <authorList>
            <person name="Li P."/>
            <person name="Li P."/>
            <person name="Lu B."/>
        </authorList>
    </citation>
    <scope>NUCLEOTIDE SEQUENCE [LARGE SCALE GENOMIC DNA]</scope>
    <source>
        <strain evidence="17 18">BJ06-0143</strain>
    </source>
</reference>
<feature type="transmembrane region" description="Helical" evidence="11">
    <location>
        <begin position="894"/>
        <end position="916"/>
    </location>
</feature>
<feature type="domain" description="Na+/H+ antiporter MnhB subunit-related protein" evidence="14">
    <location>
        <begin position="790"/>
        <end position="913"/>
    </location>
</feature>
<evidence type="ECO:0000256" key="8">
    <source>
        <dbReference type="ARBA" id="ARBA00023136"/>
    </source>
</evidence>
<feature type="compositionally biased region" description="Low complexity" evidence="10">
    <location>
        <begin position="979"/>
        <end position="1008"/>
    </location>
</feature>
<dbReference type="InterPro" id="IPR001750">
    <property type="entry name" value="ND/Mrp_TM"/>
</dbReference>
<feature type="domain" description="MrpA C-terminal/MbhE" evidence="16">
    <location>
        <begin position="673"/>
        <end position="759"/>
    </location>
</feature>
<feature type="transmembrane region" description="Helical" evidence="11">
    <location>
        <begin position="153"/>
        <end position="175"/>
    </location>
</feature>
<dbReference type="Pfam" id="PF00662">
    <property type="entry name" value="Proton_antipo_N"/>
    <property type="match status" value="1"/>
</dbReference>
<comment type="subcellular location">
    <subcellularLocation>
        <location evidence="1">Cell membrane</location>
        <topology evidence="1">Multi-pass membrane protein</topology>
    </subcellularLocation>
    <subcellularLocation>
        <location evidence="9">Membrane</location>
        <topology evidence="9">Multi-pass membrane protein</topology>
    </subcellularLocation>
</comment>